<proteinExistence type="predicted"/>
<feature type="non-terminal residue" evidence="2">
    <location>
        <position position="1"/>
    </location>
</feature>
<keyword evidence="3" id="KW-1185">Reference proteome</keyword>
<name>A0AAE1LHD2_9NEOP</name>
<evidence type="ECO:0000313" key="2">
    <source>
        <dbReference type="EMBL" id="KAK3918097.1"/>
    </source>
</evidence>
<accession>A0AAE1LHD2</accession>
<dbReference type="Proteomes" id="UP001219518">
    <property type="component" value="Unassembled WGS sequence"/>
</dbReference>
<feature type="region of interest" description="Disordered" evidence="1">
    <location>
        <begin position="1"/>
        <end position="23"/>
    </location>
</feature>
<organism evidence="2 3">
    <name type="scientific">Frankliniella fusca</name>
    <dbReference type="NCBI Taxonomy" id="407009"/>
    <lineage>
        <taxon>Eukaryota</taxon>
        <taxon>Metazoa</taxon>
        <taxon>Ecdysozoa</taxon>
        <taxon>Arthropoda</taxon>
        <taxon>Hexapoda</taxon>
        <taxon>Insecta</taxon>
        <taxon>Pterygota</taxon>
        <taxon>Neoptera</taxon>
        <taxon>Paraneoptera</taxon>
        <taxon>Thysanoptera</taxon>
        <taxon>Terebrantia</taxon>
        <taxon>Thripoidea</taxon>
        <taxon>Thripidae</taxon>
        <taxon>Frankliniella</taxon>
    </lineage>
</organism>
<sequence>EYHPSPSAENATMEDASTAIGEDFSIQLEHNPATPLIGSRESFSARVRSSSPPSRSSLKKPCESAGVRAISPQKQQLAKTAREYRQMAFQFRRKLEIAWRRCSSLSKLASTRFVDMVDELTISLLTKQTVKSEMVNMKRHKSRRTWTVNDKLSALSIYKR</sequence>
<reference evidence="2" key="2">
    <citation type="journal article" date="2023" name="BMC Genomics">
        <title>Pest status, molecular evolution, and epigenetic factors derived from the genome assembly of Frankliniella fusca, a thysanopteran phytovirus vector.</title>
        <authorList>
            <person name="Catto M.A."/>
            <person name="Labadie P.E."/>
            <person name="Jacobson A.L."/>
            <person name="Kennedy G.G."/>
            <person name="Srinivasan R."/>
            <person name="Hunt B.G."/>
        </authorList>
    </citation>
    <scope>NUCLEOTIDE SEQUENCE</scope>
    <source>
        <strain evidence="2">PL_HMW_Pooled</strain>
    </source>
</reference>
<comment type="caution">
    <text evidence="2">The sequence shown here is derived from an EMBL/GenBank/DDBJ whole genome shotgun (WGS) entry which is preliminary data.</text>
</comment>
<evidence type="ECO:0000256" key="1">
    <source>
        <dbReference type="SAM" id="MobiDB-lite"/>
    </source>
</evidence>
<protein>
    <submittedName>
        <fullName evidence="2">Non-structural protein 1</fullName>
    </submittedName>
</protein>
<feature type="compositionally biased region" description="Low complexity" evidence="1">
    <location>
        <begin position="39"/>
        <end position="56"/>
    </location>
</feature>
<gene>
    <name evidence="2" type="ORF">KUF71_026317</name>
</gene>
<dbReference type="AlphaFoldDB" id="A0AAE1LHD2"/>
<feature type="region of interest" description="Disordered" evidence="1">
    <location>
        <begin position="35"/>
        <end position="75"/>
    </location>
</feature>
<evidence type="ECO:0000313" key="3">
    <source>
        <dbReference type="Proteomes" id="UP001219518"/>
    </source>
</evidence>
<reference evidence="2" key="1">
    <citation type="submission" date="2021-07" db="EMBL/GenBank/DDBJ databases">
        <authorList>
            <person name="Catto M.A."/>
            <person name="Jacobson A."/>
            <person name="Kennedy G."/>
            <person name="Labadie P."/>
            <person name="Hunt B.G."/>
            <person name="Srinivasan R."/>
        </authorList>
    </citation>
    <scope>NUCLEOTIDE SEQUENCE</scope>
    <source>
        <strain evidence="2">PL_HMW_Pooled</strain>
        <tissue evidence="2">Head</tissue>
    </source>
</reference>
<dbReference type="EMBL" id="JAHWGI010000874">
    <property type="protein sequence ID" value="KAK3918097.1"/>
    <property type="molecule type" value="Genomic_DNA"/>
</dbReference>